<evidence type="ECO:0000256" key="3">
    <source>
        <dbReference type="ARBA" id="ARBA00012922"/>
    </source>
</evidence>
<dbReference type="HOGENOM" id="CLU_009600_9_3_1"/>
<feature type="active site" description="Charge relay system" evidence="5">
    <location>
        <position position="119"/>
    </location>
</feature>
<dbReference type="PaxDb" id="214684-Q5K7J8"/>
<dbReference type="InParanoid" id="Q5K7J8"/>
<keyword evidence="4" id="KW-0378">Hydrolase</keyword>
<dbReference type="OMA" id="LAWQEEL"/>
<dbReference type="GO" id="GO:0009062">
    <property type="term" value="P:fatty acid catabolic process"/>
    <property type="evidence" value="ECO:0000318"/>
    <property type="project" value="GO_Central"/>
</dbReference>
<feature type="binding site" evidence="6">
    <location>
        <begin position="218"/>
        <end position="221"/>
    </location>
    <ligand>
        <name>substrate</name>
    </ligand>
</feature>
<dbReference type="STRING" id="214684.Q5K7J8"/>
<name>Q5K7J8_CRYD1</name>
<dbReference type="KEGG" id="cne:CNM02180"/>
<organism evidence="8 9">
    <name type="scientific">Cryptococcus deneoformans (strain JEC21 / ATCC MYA-565)</name>
    <name type="common">Cryptococcus neoformans var. neoformans serotype D</name>
    <dbReference type="NCBI Taxonomy" id="214684"/>
    <lineage>
        <taxon>Eukaryota</taxon>
        <taxon>Fungi</taxon>
        <taxon>Dikarya</taxon>
        <taxon>Basidiomycota</taxon>
        <taxon>Agaricomycotina</taxon>
        <taxon>Tremellomycetes</taxon>
        <taxon>Tremellales</taxon>
        <taxon>Cryptococcaceae</taxon>
        <taxon>Cryptococcus</taxon>
        <taxon>Cryptococcus neoformans species complex</taxon>
    </lineage>
</organism>
<keyword evidence="9" id="KW-1185">Reference proteome</keyword>
<dbReference type="FunFam" id="3.90.1300.10:FF:000003">
    <property type="entry name" value="Amidase signature enzyme"/>
    <property type="match status" value="1"/>
</dbReference>
<evidence type="ECO:0000256" key="5">
    <source>
        <dbReference type="PIRSR" id="PIRSR001221-1"/>
    </source>
</evidence>
<feature type="binding site" evidence="6">
    <location>
        <position position="197"/>
    </location>
    <ligand>
        <name>substrate</name>
    </ligand>
</feature>
<dbReference type="Pfam" id="PF01425">
    <property type="entry name" value="Amidase"/>
    <property type="match status" value="1"/>
</dbReference>
<evidence type="ECO:0000259" key="7">
    <source>
        <dbReference type="Pfam" id="PF01425"/>
    </source>
</evidence>
<accession>Q55I14</accession>
<proteinExistence type="inferred from homology"/>
<evidence type="ECO:0000313" key="9">
    <source>
        <dbReference type="Proteomes" id="UP000002149"/>
    </source>
</evidence>
<feature type="domain" description="Amidase" evidence="7">
    <location>
        <begin position="66"/>
        <end position="559"/>
    </location>
</feature>
<dbReference type="RefSeq" id="XP_568508.1">
    <property type="nucleotide sequence ID" value="XM_568508.2"/>
</dbReference>
<dbReference type="eggNOG" id="KOG1212">
    <property type="taxonomic scope" value="Eukaryota"/>
</dbReference>
<accession>Q5K7J8</accession>
<dbReference type="PANTHER" id="PTHR45847:SF6">
    <property type="entry name" value="FATTY ACID AMIDE HYDROLASE"/>
    <property type="match status" value="1"/>
</dbReference>
<feature type="active site" description="Acyl-ester intermediate" evidence="5">
    <location>
        <position position="221"/>
    </location>
</feature>
<dbReference type="Gene3D" id="3.90.1300.10">
    <property type="entry name" value="Amidase signature (AS) domain"/>
    <property type="match status" value="1"/>
</dbReference>
<feature type="binding site" evidence="6">
    <location>
        <position position="171"/>
    </location>
    <ligand>
        <name>substrate</name>
    </ligand>
</feature>
<dbReference type="InterPro" id="IPR052096">
    <property type="entry name" value="Endocannabinoid_amidase"/>
</dbReference>
<comment type="catalytic activity">
    <reaction evidence="1">
        <text>a monocarboxylic acid amide + H2O = a monocarboxylate + NH4(+)</text>
        <dbReference type="Rhea" id="RHEA:12020"/>
        <dbReference type="ChEBI" id="CHEBI:15377"/>
        <dbReference type="ChEBI" id="CHEBI:28938"/>
        <dbReference type="ChEBI" id="CHEBI:35757"/>
        <dbReference type="ChEBI" id="CHEBI:83628"/>
        <dbReference type="EC" id="3.5.1.4"/>
    </reaction>
</comment>
<dbReference type="AlphaFoldDB" id="Q5K7J8"/>
<dbReference type="PIRSF" id="PIRSF001221">
    <property type="entry name" value="Amidase_fungi"/>
    <property type="match status" value="1"/>
</dbReference>
<protein>
    <recommendedName>
        <fullName evidence="3">amidase</fullName>
        <ecNumber evidence="3">3.5.1.4</ecNumber>
    </recommendedName>
</protein>
<dbReference type="InterPro" id="IPR036928">
    <property type="entry name" value="AS_sf"/>
</dbReference>
<evidence type="ECO:0000256" key="1">
    <source>
        <dbReference type="ARBA" id="ARBA00001311"/>
    </source>
</evidence>
<dbReference type="SUPFAM" id="SSF75304">
    <property type="entry name" value="Amidase signature (AS) enzymes"/>
    <property type="match status" value="1"/>
</dbReference>
<evidence type="ECO:0000313" key="8">
    <source>
        <dbReference type="EMBL" id="AAW46991.1"/>
    </source>
</evidence>
<evidence type="ECO:0000256" key="6">
    <source>
        <dbReference type="PIRSR" id="PIRSR001221-2"/>
    </source>
</evidence>
<dbReference type="GO" id="GO:0017064">
    <property type="term" value="F:fatty acid amide hydrolase activity"/>
    <property type="evidence" value="ECO:0000318"/>
    <property type="project" value="GO_Central"/>
</dbReference>
<dbReference type="VEuPathDB" id="FungiDB:CNM02180"/>
<evidence type="ECO:0000256" key="2">
    <source>
        <dbReference type="ARBA" id="ARBA00009199"/>
    </source>
</evidence>
<dbReference type="GO" id="GO:0004040">
    <property type="term" value="F:amidase activity"/>
    <property type="evidence" value="ECO:0000318"/>
    <property type="project" value="GO_Central"/>
</dbReference>
<reference evidence="8 9" key="1">
    <citation type="journal article" date="2005" name="Science">
        <title>The genome of the basidiomycetous yeast and human pathogen Cryptococcus neoformans.</title>
        <authorList>
            <person name="Loftus B.J."/>
            <person name="Fung E."/>
            <person name="Roncaglia P."/>
            <person name="Rowley D."/>
            <person name="Amedeo P."/>
            <person name="Bruno D."/>
            <person name="Vamathevan J."/>
            <person name="Miranda M."/>
            <person name="Anderson I.J."/>
            <person name="Fraser J.A."/>
            <person name="Allen J.E."/>
            <person name="Bosdet I.E."/>
            <person name="Brent M.R."/>
            <person name="Chiu R."/>
            <person name="Doering T.L."/>
            <person name="Donlin M.J."/>
            <person name="D'Souza C.A."/>
            <person name="Fox D.S."/>
            <person name="Grinberg V."/>
            <person name="Fu J."/>
            <person name="Fukushima M."/>
            <person name="Haas B.J."/>
            <person name="Huang J.C."/>
            <person name="Janbon G."/>
            <person name="Jones S.J."/>
            <person name="Koo H.L."/>
            <person name="Krzywinski M.I."/>
            <person name="Kwon-Chung J.K."/>
            <person name="Lengeler K.B."/>
            <person name="Maiti R."/>
            <person name="Marra M.A."/>
            <person name="Marra R.E."/>
            <person name="Mathewson C.A."/>
            <person name="Mitchell T.G."/>
            <person name="Pertea M."/>
            <person name="Riggs F.R."/>
            <person name="Salzberg S.L."/>
            <person name="Schein J.E."/>
            <person name="Shvartsbeyn A."/>
            <person name="Shin H."/>
            <person name="Shumway M."/>
            <person name="Specht C.A."/>
            <person name="Suh B.B."/>
            <person name="Tenney A."/>
            <person name="Utterback T.R."/>
            <person name="Wickes B.L."/>
            <person name="Wortman J.R."/>
            <person name="Wye N.H."/>
            <person name="Kronstad J.W."/>
            <person name="Lodge J.K."/>
            <person name="Heitman J."/>
            <person name="Davis R.W."/>
            <person name="Fraser C.M."/>
            <person name="Hyman R.W."/>
        </authorList>
    </citation>
    <scope>NUCLEOTIDE SEQUENCE [LARGE SCALE GENOMIC DNA]</scope>
    <source>
        <strain evidence="9">JEC21 / ATCC MYA-565</strain>
    </source>
</reference>
<sequence length="573" mass="63629">MVHKTTARVARLKQEERERLVSEMESLLGLQSEHLEDEQYISARPEEIVGNLKSRKEGWTAERVMIAFIRAACAAQRKTNCLTEVLFREALDEAKRLDKEFLETGKAEGDFWGLPSSFKDTFNIKGVDSSIGVSLHCFQPTEDASQEGALVKLFRAAGGIPFCKTNIPQTLLSFECKNPIFDRATNPTAVDRTCGGSSGGEGAIIALKGTPMGWGSDIGGSLRIPAHYCGIYALKPVTGRWPSDGGRASVKGFEGIKAAVGPMARSVDDLIFASRTMLTLAQRSLVSLNGEQLLPIPWREVELPKKLRVGYFTDDHAIKASPACVRAVLESVQVLEKAGHEVIQFDPPDVSEALKIFAGLTSSDGYKTLLGNLGDDPMEASMRLTTLGAKYPRWLHRILTWLIAKFTGDHLYAEVFASSRPKTVTEYWQYVHKRNVYANKFRKLAWEENKFDMIVCPVQAVPALKHDETEWLSPLCIGTVLFNVVDSTVGVLPVTRVDRHLDALRADYLEDSKGSKLLEKRVYIGKPWKEDPTYDAEKMHGLPVGVQVVGKAWEEEKVLEMMKVLVGLIGYEP</sequence>
<dbReference type="InterPro" id="IPR023631">
    <property type="entry name" value="Amidase_dom"/>
</dbReference>
<dbReference type="PANTHER" id="PTHR45847">
    <property type="entry name" value="FATTY ACID AMIDE HYDROLASE"/>
    <property type="match status" value="1"/>
</dbReference>
<dbReference type="EC" id="3.5.1.4" evidence="3"/>
<gene>
    <name evidence="8" type="ordered locus">CNM02180</name>
</gene>
<dbReference type="OrthoDB" id="6428749at2759"/>
<dbReference type="GeneID" id="3255214"/>
<dbReference type="Proteomes" id="UP000002149">
    <property type="component" value="Chromosome 13"/>
</dbReference>
<evidence type="ECO:0000256" key="4">
    <source>
        <dbReference type="ARBA" id="ARBA00022801"/>
    </source>
</evidence>
<dbReference type="PROSITE" id="PS00571">
    <property type="entry name" value="AMIDASES"/>
    <property type="match status" value="1"/>
</dbReference>
<dbReference type="InterPro" id="IPR020556">
    <property type="entry name" value="Amidase_CS"/>
</dbReference>
<dbReference type="EMBL" id="AE017353">
    <property type="protein sequence ID" value="AAW46991.1"/>
    <property type="molecule type" value="Genomic_DNA"/>
</dbReference>
<comment type="similarity">
    <text evidence="2">Belongs to the amidase family.</text>
</comment>
<feature type="active site" description="Charge relay system" evidence="5">
    <location>
        <position position="197"/>
    </location>
</feature>